<reference evidence="5 6" key="1">
    <citation type="journal article" date="2015" name="Nature">
        <title>rRNA introns, odd ribosomes, and small enigmatic genomes across a large radiation of phyla.</title>
        <authorList>
            <person name="Brown C.T."/>
            <person name="Hug L.A."/>
            <person name="Thomas B.C."/>
            <person name="Sharon I."/>
            <person name="Castelle C.J."/>
            <person name="Singh A."/>
            <person name="Wilkins M.J."/>
            <person name="Williams K.H."/>
            <person name="Banfield J.F."/>
        </authorList>
    </citation>
    <scope>NUCLEOTIDE SEQUENCE [LARGE SCALE GENOMIC DNA]</scope>
</reference>
<dbReference type="GO" id="GO:0051536">
    <property type="term" value="F:iron-sulfur cluster binding"/>
    <property type="evidence" value="ECO:0007669"/>
    <property type="project" value="UniProtKB-KW"/>
</dbReference>
<dbReference type="SFLD" id="SFLDG01084">
    <property type="entry name" value="Uncharacterised_Radical_SAM_Su"/>
    <property type="match status" value="1"/>
</dbReference>
<evidence type="ECO:0000256" key="2">
    <source>
        <dbReference type="ARBA" id="ARBA00023004"/>
    </source>
</evidence>
<keyword evidence="2" id="KW-0408">Iron</keyword>
<gene>
    <name evidence="5" type="ORF">UW36_C0001G0003</name>
</gene>
<dbReference type="GO" id="GO:0046872">
    <property type="term" value="F:metal ion binding"/>
    <property type="evidence" value="ECO:0007669"/>
    <property type="project" value="UniProtKB-KW"/>
</dbReference>
<dbReference type="SUPFAM" id="SSF102114">
    <property type="entry name" value="Radical SAM enzymes"/>
    <property type="match status" value="1"/>
</dbReference>
<accession>A0A0G1HFP3</accession>
<dbReference type="GO" id="GO:0003824">
    <property type="term" value="F:catalytic activity"/>
    <property type="evidence" value="ECO:0007669"/>
    <property type="project" value="InterPro"/>
</dbReference>
<organism evidence="5 6">
    <name type="scientific">candidate division WWE3 bacterium GW2011_GWA2_44_16</name>
    <dbReference type="NCBI Taxonomy" id="1619110"/>
    <lineage>
        <taxon>Bacteria</taxon>
        <taxon>Katanobacteria</taxon>
    </lineage>
</organism>
<proteinExistence type="predicted"/>
<feature type="domain" description="Elp3/MiaA/NifB-like radical SAM core" evidence="4">
    <location>
        <begin position="22"/>
        <end position="256"/>
    </location>
</feature>
<dbReference type="Pfam" id="PF04055">
    <property type="entry name" value="Radical_SAM"/>
    <property type="match status" value="1"/>
</dbReference>
<dbReference type="Gene3D" id="3.80.30.30">
    <property type="match status" value="1"/>
</dbReference>
<keyword evidence="1" id="KW-0479">Metal-binding</keyword>
<evidence type="ECO:0000256" key="1">
    <source>
        <dbReference type="ARBA" id="ARBA00022723"/>
    </source>
</evidence>
<evidence type="ECO:0000313" key="6">
    <source>
        <dbReference type="Proteomes" id="UP000034128"/>
    </source>
</evidence>
<dbReference type="InterPro" id="IPR040086">
    <property type="entry name" value="MJ0683-like"/>
</dbReference>
<dbReference type="PANTHER" id="PTHR43432">
    <property type="entry name" value="SLR0285 PROTEIN"/>
    <property type="match status" value="1"/>
</dbReference>
<dbReference type="SMART" id="SM00729">
    <property type="entry name" value="Elp3"/>
    <property type="match status" value="1"/>
</dbReference>
<sequence length="298" mass="33780">MVPKINELTAKTVFTKSGLPGSDWVINPYNGCLFGCMYCYAAQIARWHHPNEEWGSFLDVKINAQEVLKRELVKLEKKFGTKDFGSIFFSSVTDPYVGLEAKYRLTRKCLEVLADFNYQGAIAIQTKSPLVTQDIDVLRRLKNVSVGFTITSLEDKVSQFLEVKAPLVSQRIQALEFLHKVGISTYAFVGPILPYFLQNEHVLHDLLDALQRVGVKEVWFEHINLNPKIKARLYAYLAKTAPQLIPIFDSADTADYRVKLDKLIVDEVAKRGLKLGLGKVIHHRSLPRKKANLFQATS</sequence>
<dbReference type="Proteomes" id="UP000034128">
    <property type="component" value="Unassembled WGS sequence"/>
</dbReference>
<dbReference type="InterPro" id="IPR007197">
    <property type="entry name" value="rSAM"/>
</dbReference>
<dbReference type="AlphaFoldDB" id="A0A0G1HFP3"/>
<dbReference type="EMBL" id="LCIA01000001">
    <property type="protein sequence ID" value="KKT45705.1"/>
    <property type="molecule type" value="Genomic_DNA"/>
</dbReference>
<name>A0A0G1HFP3_UNCKA</name>
<dbReference type="CDD" id="cd01335">
    <property type="entry name" value="Radical_SAM"/>
    <property type="match status" value="1"/>
</dbReference>
<evidence type="ECO:0000313" key="5">
    <source>
        <dbReference type="EMBL" id="KKT45705.1"/>
    </source>
</evidence>
<dbReference type="STRING" id="1619110.UW36_C0001G0003"/>
<dbReference type="InterPro" id="IPR058240">
    <property type="entry name" value="rSAM_sf"/>
</dbReference>
<comment type="caution">
    <text evidence="5">The sequence shown here is derived from an EMBL/GenBank/DDBJ whole genome shotgun (WGS) entry which is preliminary data.</text>
</comment>
<evidence type="ECO:0000259" key="4">
    <source>
        <dbReference type="SMART" id="SM00729"/>
    </source>
</evidence>
<evidence type="ECO:0000256" key="3">
    <source>
        <dbReference type="ARBA" id="ARBA00023014"/>
    </source>
</evidence>
<dbReference type="PANTHER" id="PTHR43432:SF6">
    <property type="entry name" value="RADICAL SAM CORE DOMAIN-CONTAINING PROTEIN"/>
    <property type="match status" value="1"/>
</dbReference>
<dbReference type="InterPro" id="IPR006638">
    <property type="entry name" value="Elp3/MiaA/NifB-like_rSAM"/>
</dbReference>
<protein>
    <submittedName>
        <fullName evidence="5">Radical SAM domain protein</fullName>
    </submittedName>
</protein>
<dbReference type="SFLD" id="SFLDS00029">
    <property type="entry name" value="Radical_SAM"/>
    <property type="match status" value="1"/>
</dbReference>
<keyword evidence="3" id="KW-0411">Iron-sulfur</keyword>